<comment type="caution">
    <text evidence="1">The sequence shown here is derived from an EMBL/GenBank/DDBJ whole genome shotgun (WGS) entry which is preliminary data.</text>
</comment>
<evidence type="ECO:0000313" key="1">
    <source>
        <dbReference type="EMBL" id="MCQ4922451.1"/>
    </source>
</evidence>
<accession>A0ABT1S7K2</accession>
<gene>
    <name evidence="1" type="ORF">NE686_05090</name>
</gene>
<name>A0ABT1S7K2_9FIRM</name>
<dbReference type="RefSeq" id="WP_256310698.1">
    <property type="nucleotide sequence ID" value="NZ_JANGAC010000003.1"/>
</dbReference>
<reference evidence="1 2" key="1">
    <citation type="submission" date="2022-06" db="EMBL/GenBank/DDBJ databases">
        <title>Isolation of gut microbiota from human fecal samples.</title>
        <authorList>
            <person name="Pamer E.G."/>
            <person name="Barat B."/>
            <person name="Waligurski E."/>
            <person name="Medina S."/>
            <person name="Paddock L."/>
            <person name="Mostad J."/>
        </authorList>
    </citation>
    <scope>NUCLEOTIDE SEQUENCE [LARGE SCALE GENOMIC DNA]</scope>
    <source>
        <strain evidence="1 2">DFI.7.95</strain>
    </source>
</reference>
<keyword evidence="2" id="KW-1185">Reference proteome</keyword>
<proteinExistence type="predicted"/>
<dbReference type="Proteomes" id="UP001524478">
    <property type="component" value="Unassembled WGS sequence"/>
</dbReference>
<protein>
    <submittedName>
        <fullName evidence="1">Uncharacterized protein</fullName>
    </submittedName>
</protein>
<sequence>MGIFGKLQRKTEHLQEFQISRQMDKDVLEVEEDEDNIKIDISKLIDTFNQLVNNYNKSIDFLK</sequence>
<organism evidence="1 2">
    <name type="scientific">Tissierella carlieri</name>
    <dbReference type="NCBI Taxonomy" id="689904"/>
    <lineage>
        <taxon>Bacteria</taxon>
        <taxon>Bacillati</taxon>
        <taxon>Bacillota</taxon>
        <taxon>Tissierellia</taxon>
        <taxon>Tissierellales</taxon>
        <taxon>Tissierellaceae</taxon>
        <taxon>Tissierella</taxon>
    </lineage>
</organism>
<dbReference type="EMBL" id="JANGAC010000003">
    <property type="protein sequence ID" value="MCQ4922451.1"/>
    <property type="molecule type" value="Genomic_DNA"/>
</dbReference>
<evidence type="ECO:0000313" key="2">
    <source>
        <dbReference type="Proteomes" id="UP001524478"/>
    </source>
</evidence>